<dbReference type="OrthoDB" id="3199595at2"/>
<feature type="compositionally biased region" description="Basic and acidic residues" evidence="2">
    <location>
        <begin position="167"/>
        <end position="176"/>
    </location>
</feature>
<dbReference type="Proteomes" id="UP000006294">
    <property type="component" value="Chromosome"/>
</dbReference>
<dbReference type="SUPFAM" id="SSF158499">
    <property type="entry name" value="DnaD domain-like"/>
    <property type="match status" value="1"/>
</dbReference>
<evidence type="ECO:0000313" key="5">
    <source>
        <dbReference type="Proteomes" id="UP000006294"/>
    </source>
</evidence>
<dbReference type="AlphaFoldDB" id="K0IV78"/>
<dbReference type="STRING" id="698758.AXY_01920"/>
<evidence type="ECO:0000256" key="1">
    <source>
        <dbReference type="ARBA" id="ARBA00093462"/>
    </source>
</evidence>
<evidence type="ECO:0000256" key="2">
    <source>
        <dbReference type="SAM" id="MobiDB-lite"/>
    </source>
</evidence>
<dbReference type="InterPro" id="IPR053162">
    <property type="entry name" value="DnaD"/>
</dbReference>
<gene>
    <name evidence="4" type="ordered locus">AXY_01920</name>
</gene>
<dbReference type="InterPro" id="IPR034829">
    <property type="entry name" value="DnaD-like_sf"/>
</dbReference>
<feature type="region of interest" description="Disordered" evidence="2">
    <location>
        <begin position="145"/>
        <end position="216"/>
    </location>
</feature>
<dbReference type="PANTHER" id="PTHR37293:SF5">
    <property type="entry name" value="DNA REPLICATION PROTEIN"/>
    <property type="match status" value="1"/>
</dbReference>
<dbReference type="PANTHER" id="PTHR37293">
    <property type="entry name" value="PHAGE REPLICATION PROTEIN-RELATED"/>
    <property type="match status" value="1"/>
</dbReference>
<dbReference type="eggNOG" id="COG3935">
    <property type="taxonomic scope" value="Bacteria"/>
</dbReference>
<dbReference type="Gene3D" id="1.10.10.630">
    <property type="entry name" value="DnaD domain-like"/>
    <property type="match status" value="1"/>
</dbReference>
<accession>K0IV78</accession>
<feature type="domain" description="DnaB/C C-terminal" evidence="3">
    <location>
        <begin position="239"/>
        <end position="295"/>
    </location>
</feature>
<dbReference type="PATRIC" id="fig|698758.3.peg.194"/>
<proteinExistence type="inferred from homology"/>
<protein>
    <recommendedName>
        <fullName evidence="3">DnaB/C C-terminal domain-containing protein</fullName>
    </recommendedName>
</protein>
<dbReference type="Pfam" id="PF07261">
    <property type="entry name" value="DnaB_2"/>
    <property type="match status" value="1"/>
</dbReference>
<feature type="compositionally biased region" description="Low complexity" evidence="2">
    <location>
        <begin position="191"/>
        <end position="207"/>
    </location>
</feature>
<dbReference type="HOGENOM" id="CLU_044316_0_1_9"/>
<keyword evidence="5" id="KW-1185">Reference proteome</keyword>
<reference evidence="4 5" key="1">
    <citation type="submission" date="2011-01" db="EMBL/GenBank/DDBJ databases">
        <title>Whole genome sequence of Amphibacillus xylinus NBRC 15112.</title>
        <authorList>
            <person name="Nakazawa H."/>
            <person name="Katano Y."/>
            <person name="Nakamura S."/>
            <person name="Sasagawa M."/>
            <person name="Fukada J."/>
            <person name="Arai T."/>
            <person name="Sasakura N."/>
            <person name="Mochizuki D."/>
            <person name="Hosoyama A."/>
            <person name="Harada K."/>
            <person name="Horikawa H."/>
            <person name="Kato Y."/>
            <person name="Harada T."/>
            <person name="Sasaki K."/>
            <person name="Sekiguchi M."/>
            <person name="Hodoyama M."/>
            <person name="Nishiko R."/>
            <person name="Narita H."/>
            <person name="Hanamaki A."/>
            <person name="Hata C."/>
            <person name="Konno Y."/>
            <person name="Niimura Y."/>
            <person name="Yamazaki S."/>
            <person name="Fujita N."/>
        </authorList>
    </citation>
    <scope>NUCLEOTIDE SEQUENCE [LARGE SCALE GENOMIC DNA]</scope>
    <source>
        <strain evidence="5">ATCC 51415 / DSM 6626 / JCM 7361 / LMG 17667 / NBRC 15112 / Ep01</strain>
    </source>
</reference>
<dbReference type="NCBIfam" id="TIGR01446">
    <property type="entry name" value="DnaD_dom"/>
    <property type="match status" value="1"/>
</dbReference>
<evidence type="ECO:0000313" key="4">
    <source>
        <dbReference type="EMBL" id="BAM46324.1"/>
    </source>
</evidence>
<organism evidence="4 5">
    <name type="scientific">Amphibacillus xylanus (strain ATCC 51415 / DSM 6626 / JCM 7361 / LMG 17667 / NBRC 15112 / Ep01)</name>
    <dbReference type="NCBI Taxonomy" id="698758"/>
    <lineage>
        <taxon>Bacteria</taxon>
        <taxon>Bacillati</taxon>
        <taxon>Bacillota</taxon>
        <taxon>Bacilli</taxon>
        <taxon>Bacillales</taxon>
        <taxon>Bacillaceae</taxon>
        <taxon>Amphibacillus</taxon>
    </lineage>
</organism>
<evidence type="ECO:0000259" key="3">
    <source>
        <dbReference type="Pfam" id="PF07261"/>
    </source>
</evidence>
<name>K0IV78_AMPXN</name>
<comment type="similarity">
    <text evidence="1">Belongs to the DnaB/DnaD family.</text>
</comment>
<dbReference type="InterPro" id="IPR006343">
    <property type="entry name" value="DnaB/C_C"/>
</dbReference>
<feature type="compositionally biased region" description="Basic and acidic residues" evidence="2">
    <location>
        <begin position="145"/>
        <end position="158"/>
    </location>
</feature>
<sequence>MAKYRTIYTEFWNDPKVMEEMTPEDKYFYLYILTNPNTKQIGVYKITKKQMSFDLGYSLESVNSLLDRFINHHKNIKYNEETREICVINWGKYNLNRGGKPFEDLLKKELKDVKDHSLLDYIYPHIEKKEIKKVFEPYVSESLRDTSNDTTYDKRGESIEQENGKPSNDKGSHDTLYDTSTISRQTKTETETITETITETEQQPQQKDSGGGRDNLIDEGFRETLDFYRSNIQKGVTDTPFNYELLQQFYDEWGKDLMLAALKLTAKKEAGMPFIEAVFKNWKAAGVKTVEDARRFNEQLQRKGRGISVKEEVVPEWFKNRKIAEPKDTNVSDEDVNAILNSFKNKKIG</sequence>
<dbReference type="KEGG" id="axl:AXY_01920"/>
<dbReference type="RefSeq" id="WP_015008930.1">
    <property type="nucleotide sequence ID" value="NC_018704.1"/>
</dbReference>
<dbReference type="EMBL" id="AP012050">
    <property type="protein sequence ID" value="BAM46324.1"/>
    <property type="molecule type" value="Genomic_DNA"/>
</dbReference>